<evidence type="ECO:0000313" key="2">
    <source>
        <dbReference type="EMBL" id="GII56125.1"/>
    </source>
</evidence>
<evidence type="ECO:0000256" key="1">
    <source>
        <dbReference type="SAM" id="MobiDB-lite"/>
    </source>
</evidence>
<dbReference type="EMBL" id="BOOR01000033">
    <property type="protein sequence ID" value="GII56125.1"/>
    <property type="molecule type" value="Genomic_DNA"/>
</dbReference>
<protein>
    <submittedName>
        <fullName evidence="2">Uncharacterized protein</fullName>
    </submittedName>
</protein>
<keyword evidence="3" id="KW-1185">Reference proteome</keyword>
<dbReference type="AlphaFoldDB" id="A0A8J3V4V1"/>
<reference evidence="2" key="1">
    <citation type="submission" date="2021-01" db="EMBL/GenBank/DDBJ databases">
        <title>Whole genome shotgun sequence of Planotetraspora thailandica NBRC 104271.</title>
        <authorList>
            <person name="Komaki H."/>
            <person name="Tamura T."/>
        </authorList>
    </citation>
    <scope>NUCLEOTIDE SEQUENCE</scope>
    <source>
        <strain evidence="2">NBRC 104271</strain>
    </source>
</reference>
<dbReference type="Proteomes" id="UP000605992">
    <property type="component" value="Unassembled WGS sequence"/>
</dbReference>
<evidence type="ECO:0000313" key="3">
    <source>
        <dbReference type="Proteomes" id="UP000605992"/>
    </source>
</evidence>
<gene>
    <name evidence="2" type="ORF">Pth03_45140</name>
</gene>
<sequence>MVQDTRRVQTAVLGSPDSDRGLSLPTERKEAEAYLSRYRGRKFYCGVLIGGCGWRLMDKLYGDRVCHFAHFPDTKGMAPECERRYLGADSADHLFIHRGLSSGLTELPRFEGRLEAGRCIDLLVRRRQTKSAIKVQFVNLSADEWEQQDDVLRAQFGHVDWMLGPTATRTSRYLLERDGYALRVRCEEGKGGARVVKVGTETSDGDLEWSSLDDCEITAKGVVTPLLRKVRASRRPPAERTTPALPGFPLAVKDIIVRPRESTTKAISGPGIPPNSYAVPADVTVVGIVEVTARIMIPDGVDLVAEAPHQLVEPATIDARVLEGQPRPAWTIFSAGLVQIGEPEERAAGLPSVSVGAAELATKPVEGPVSATTSVVRETADGEEVLRGKLNTLIDALRKAYRDDNQQLFMELLEADAELLSTKAVLGPRFWRESGKIDEYRRRLTAGTASPAEVWWTVRNKALDLDKKIQKAKAENDIRAVRGYIGELREILASAPGALDHKYERRVLDDHEAWLNALPVQELPEPLTSSRSPRPDERTADVAATMEDRRRLRSLVDRLQNAQRVGTVEGAQVLLDEAMRILQQLPDERLSYERNRLHMAVEWLAGSSQELVTDEPSRRMELGNLAEDSLVSSKTRAAGRLAERIRYVLTQVARQQVTITWELLSNFRGYGAPTPSEEADLWIHVLILLDKSTITTQPMLSALITTSGGDVNPRFPQVLTGLGFQVPQTAKAFELAWLREVERTHAFYGKPPCLMPPSLLLRKATRDEQPP</sequence>
<organism evidence="2 3">
    <name type="scientific">Planotetraspora thailandica</name>
    <dbReference type="NCBI Taxonomy" id="487172"/>
    <lineage>
        <taxon>Bacteria</taxon>
        <taxon>Bacillati</taxon>
        <taxon>Actinomycetota</taxon>
        <taxon>Actinomycetes</taxon>
        <taxon>Streptosporangiales</taxon>
        <taxon>Streptosporangiaceae</taxon>
        <taxon>Planotetraspora</taxon>
    </lineage>
</organism>
<accession>A0A8J3V4V1</accession>
<comment type="caution">
    <text evidence="2">The sequence shown here is derived from an EMBL/GenBank/DDBJ whole genome shotgun (WGS) entry which is preliminary data.</text>
</comment>
<feature type="region of interest" description="Disordered" evidence="1">
    <location>
        <begin position="1"/>
        <end position="24"/>
    </location>
</feature>
<name>A0A8J3V4V1_9ACTN</name>
<proteinExistence type="predicted"/>